<name>A0A9D4RDJ6_DREPO</name>
<organism evidence="1 2">
    <name type="scientific">Dreissena polymorpha</name>
    <name type="common">Zebra mussel</name>
    <name type="synonym">Mytilus polymorpha</name>
    <dbReference type="NCBI Taxonomy" id="45954"/>
    <lineage>
        <taxon>Eukaryota</taxon>
        <taxon>Metazoa</taxon>
        <taxon>Spiralia</taxon>
        <taxon>Lophotrochozoa</taxon>
        <taxon>Mollusca</taxon>
        <taxon>Bivalvia</taxon>
        <taxon>Autobranchia</taxon>
        <taxon>Heteroconchia</taxon>
        <taxon>Euheterodonta</taxon>
        <taxon>Imparidentia</taxon>
        <taxon>Neoheterodontei</taxon>
        <taxon>Myida</taxon>
        <taxon>Dreissenoidea</taxon>
        <taxon>Dreissenidae</taxon>
        <taxon>Dreissena</taxon>
    </lineage>
</organism>
<protein>
    <submittedName>
        <fullName evidence="1">Uncharacterized protein</fullName>
    </submittedName>
</protein>
<dbReference type="Proteomes" id="UP000828390">
    <property type="component" value="Unassembled WGS sequence"/>
</dbReference>
<gene>
    <name evidence="1" type="ORF">DPMN_025686</name>
</gene>
<evidence type="ECO:0000313" key="2">
    <source>
        <dbReference type="Proteomes" id="UP000828390"/>
    </source>
</evidence>
<sequence length="52" mass="5885">MDCASGDPQVLTNRLYERAGLYGIEFSREKSKIMINSETHTSTDVTMNCEKL</sequence>
<proteinExistence type="predicted"/>
<dbReference type="EMBL" id="JAIWYP010000002">
    <property type="protein sequence ID" value="KAH3862712.1"/>
    <property type="molecule type" value="Genomic_DNA"/>
</dbReference>
<evidence type="ECO:0000313" key="1">
    <source>
        <dbReference type="EMBL" id="KAH3862712.1"/>
    </source>
</evidence>
<reference evidence="1" key="2">
    <citation type="submission" date="2020-11" db="EMBL/GenBank/DDBJ databases">
        <authorList>
            <person name="McCartney M.A."/>
            <person name="Auch B."/>
            <person name="Kono T."/>
            <person name="Mallez S."/>
            <person name="Becker A."/>
            <person name="Gohl D.M."/>
            <person name="Silverstein K.A.T."/>
            <person name="Koren S."/>
            <person name="Bechman K.B."/>
            <person name="Herman A."/>
            <person name="Abrahante J.E."/>
            <person name="Garbe J."/>
        </authorList>
    </citation>
    <scope>NUCLEOTIDE SEQUENCE</scope>
    <source>
        <strain evidence="1">Duluth1</strain>
        <tissue evidence="1">Whole animal</tissue>
    </source>
</reference>
<comment type="caution">
    <text evidence="1">The sequence shown here is derived from an EMBL/GenBank/DDBJ whole genome shotgun (WGS) entry which is preliminary data.</text>
</comment>
<dbReference type="AlphaFoldDB" id="A0A9D4RDJ6"/>
<reference evidence="1" key="1">
    <citation type="journal article" date="2019" name="bioRxiv">
        <title>The Genome of the Zebra Mussel, Dreissena polymorpha: A Resource for Invasive Species Research.</title>
        <authorList>
            <person name="McCartney M.A."/>
            <person name="Auch B."/>
            <person name="Kono T."/>
            <person name="Mallez S."/>
            <person name="Zhang Y."/>
            <person name="Obille A."/>
            <person name="Becker A."/>
            <person name="Abrahante J.E."/>
            <person name="Garbe J."/>
            <person name="Badalamenti J.P."/>
            <person name="Herman A."/>
            <person name="Mangelson H."/>
            <person name="Liachko I."/>
            <person name="Sullivan S."/>
            <person name="Sone E.D."/>
            <person name="Koren S."/>
            <person name="Silverstein K.A.T."/>
            <person name="Beckman K.B."/>
            <person name="Gohl D.M."/>
        </authorList>
    </citation>
    <scope>NUCLEOTIDE SEQUENCE</scope>
    <source>
        <strain evidence="1">Duluth1</strain>
        <tissue evidence="1">Whole animal</tissue>
    </source>
</reference>
<keyword evidence="2" id="KW-1185">Reference proteome</keyword>
<accession>A0A9D4RDJ6</accession>